<organism evidence="1">
    <name type="scientific">Ipomoea trifida</name>
    <name type="common">Morning glory</name>
    <dbReference type="NCBI Taxonomy" id="35884"/>
    <lineage>
        <taxon>Eukaryota</taxon>
        <taxon>Viridiplantae</taxon>
        <taxon>Streptophyta</taxon>
        <taxon>Embryophyta</taxon>
        <taxon>Tracheophyta</taxon>
        <taxon>Spermatophyta</taxon>
        <taxon>Magnoliopsida</taxon>
        <taxon>eudicotyledons</taxon>
        <taxon>Gunneridae</taxon>
        <taxon>Pentapetalae</taxon>
        <taxon>asterids</taxon>
        <taxon>lamiids</taxon>
        <taxon>Solanales</taxon>
        <taxon>Convolvulaceae</taxon>
        <taxon>Ipomoeeae</taxon>
        <taxon>Ipomoea</taxon>
    </lineage>
</organism>
<dbReference type="AlphaFoldDB" id="A0A952"/>
<evidence type="ECO:0000313" key="1">
    <source>
        <dbReference type="EMBL" id="BAF36357.1"/>
    </source>
</evidence>
<dbReference type="EMBL" id="AB263749">
    <property type="protein sequence ID" value="BAF36357.1"/>
    <property type="molecule type" value="Genomic_DNA"/>
</dbReference>
<reference evidence="1" key="1">
    <citation type="journal article" date="2007" name="Sex. Plant Reprod.">
        <title>Physical size of the S locus region defined by genetic recombination and genome sequencing in Ipomoea trifida, Convolvulaceae.</title>
        <authorList>
            <person name="Rahman M.H."/>
            <person name="Tsuchiya T."/>
            <person name="Suwabe K."/>
            <person name="Kohori J."/>
            <person name="Tomita R.N."/>
            <person name="Kagaya Y."/>
            <person name="Kobayashi I."/>
            <person name="Kakeda K."/>
            <person name="Kowyama Y."/>
        </authorList>
    </citation>
    <scope>NUCLEOTIDE SEQUENCE</scope>
</reference>
<accession>A0A952</accession>
<protein>
    <submittedName>
        <fullName evidence="1">Uncharacterized protein</fullName>
    </submittedName>
</protein>
<proteinExistence type="predicted"/>
<name>A0A952_IPOTF</name>
<sequence length="43" mass="4552">MPPTPDSIATIQVVSKTLWSNDITVALPSERSGLIPSESVNSL</sequence>